<keyword evidence="3 7" id="KW-0853">WD repeat</keyword>
<dbReference type="PROSITE" id="PS50294">
    <property type="entry name" value="WD_REPEATS_REGION"/>
    <property type="match status" value="1"/>
</dbReference>
<comment type="caution">
    <text evidence="8">The sequence shown here is derived from an EMBL/GenBank/DDBJ whole genome shotgun (WGS) entry which is preliminary data.</text>
</comment>
<dbReference type="PANTHER" id="PTHR14344:SF3">
    <property type="entry name" value="WD REPEAT-CONTAINING PROTEIN 6"/>
    <property type="match status" value="1"/>
</dbReference>
<evidence type="ECO:0000256" key="4">
    <source>
        <dbReference type="ARBA" id="ARBA00022694"/>
    </source>
</evidence>
<evidence type="ECO:0000256" key="6">
    <source>
        <dbReference type="ARBA" id="ARBA00038255"/>
    </source>
</evidence>
<dbReference type="InterPro" id="IPR015943">
    <property type="entry name" value="WD40/YVTN_repeat-like_dom_sf"/>
</dbReference>
<proteinExistence type="inferred from homology"/>
<dbReference type="InterPro" id="IPR019775">
    <property type="entry name" value="WD40_repeat_CS"/>
</dbReference>
<evidence type="ECO:0000313" key="9">
    <source>
        <dbReference type="Proteomes" id="UP000615446"/>
    </source>
</evidence>
<evidence type="ECO:0000256" key="5">
    <source>
        <dbReference type="ARBA" id="ARBA00022737"/>
    </source>
</evidence>
<accession>A0A8H3QYY1</accession>
<dbReference type="Proteomes" id="UP000615446">
    <property type="component" value="Unassembled WGS sequence"/>
</dbReference>
<dbReference type="Gene3D" id="2.130.10.10">
    <property type="entry name" value="YVTN repeat-like/Quinoprotein amine dehydrogenase"/>
    <property type="match status" value="4"/>
</dbReference>
<dbReference type="EMBL" id="BLAL01000259">
    <property type="protein sequence ID" value="GES97580.1"/>
    <property type="molecule type" value="Genomic_DNA"/>
</dbReference>
<dbReference type="GO" id="GO:0030488">
    <property type="term" value="P:tRNA methylation"/>
    <property type="evidence" value="ECO:0007669"/>
    <property type="project" value="TreeGrafter"/>
</dbReference>
<evidence type="ECO:0000256" key="7">
    <source>
        <dbReference type="PROSITE-ProRule" id="PRU00221"/>
    </source>
</evidence>
<keyword evidence="2" id="KW-0963">Cytoplasm</keyword>
<dbReference type="PROSITE" id="PS00678">
    <property type="entry name" value="WD_REPEATS_1"/>
    <property type="match status" value="1"/>
</dbReference>
<feature type="repeat" description="WD" evidence="7">
    <location>
        <begin position="243"/>
        <end position="284"/>
    </location>
</feature>
<dbReference type="PANTHER" id="PTHR14344">
    <property type="entry name" value="WD REPEAT PROTEIN"/>
    <property type="match status" value="1"/>
</dbReference>
<sequence length="1211" mass="138579">MDIPKFQKLFYAGPVTSLCFHNDIILFSGQGPYFKVFYVPTGNLLYSHPIMEYWRIYRIVPVKFVKKEEIIIEENKNNETYYNSVVKEQRLLAVYGSKTIQIVNFSIIYYKDKLELPKVSISLESKLSPLRDWIQDVKWLYDDINDLTSTSTNSVNFVGPSTDDPAELAIAFAHNFVEIYNIQNKTCVYSIQCEERCILYSARFFGDTRNELILASGTVFNQVHLWDVMKSNESKDGVVFKKLIGHEGVIFGVSFSDDGKLISSVSDDRTIRVWKTDRNDKSNPLILFGHMARVWDCRILDNYLVSISEDSTCRVWQNSIDLNVSDDASDVDCLACWEGHVGKNVWSLAIDPSKKIVATGGGDSEIRLWSLLSVTNNKIDSDKDLIKIELPPVDSYAHLEENTREHVRNFVLVDYSTVVIATNYGHLLRYSYETKEWLSLFNSKELQHYAMMKASNCGRVVCCGSINGKVFVISVCREFQTVERKLHQCKVFEIFLEETKDPNILHVVSHAVHNEIYLLKLDLNCKIDSEPGFETLYKLSVPQRFLLMSLAFCPSYHLLICGSRESGLAIYNLNSPILSNTEDSIMELSPIIYLRKTHGKQAVTSVALRIDKLKINEEDTEEKLFILKDTDKDYNNIDNDNSVKELQKKEIVGGLVLEQVYKVKITKGWLEKVTFVEGELILLGFYRKRFFVYNEDKRYEMFSVACGGAHRMWHFKAKDKRMDKASFMFIRKENVYIYSRESSANNEGFNECKLQGNFHGRECRIVNNLSYPLNLDLGNEQEYKNPIIFATGAEDSFLRLFQYIPDKLENNLVSLCSIKKHASVIKSVEWSYGIELLLFSSGANEELRCWKVEARPASNQLEVGSSAYPLVNINCLEWSSCPSISEIPETRIMDTSVYPIDPSKGLHFIAAVYSDSVLRVWLFDEKERKFFLIGDAKFHPKCILQVRHLIISASSKDGIILVTSATDGSVAIWDVSTPVYSYLGLYDKNNEVINSLDLGKPVYSYQAHQSGINCLSIHQMSNCVGLYMIVTGGDDNAISTAYVDILWGTSRKEDYYKEIQLIIKLCEKIVKIEAAHGSSIQGIHVLNDTKILSMSLDQRLNLWEIDFYSRDKMKSEIIESEIIKSKIDEHLDSVSKKFDKIVENPESVDKSIIQKSETYEHDNDGFKLIKSEFVDVCDPSSMNILSITDNIIYVTIVGIGIEIFKYEYIQK</sequence>
<feature type="repeat" description="WD" evidence="7">
    <location>
        <begin position="955"/>
        <end position="977"/>
    </location>
</feature>
<name>A0A8H3QYY1_9GLOM</name>
<comment type="similarity">
    <text evidence="6">Belongs to the WD repeat WDR6 family.</text>
</comment>
<evidence type="ECO:0000256" key="3">
    <source>
        <dbReference type="ARBA" id="ARBA00022574"/>
    </source>
</evidence>
<evidence type="ECO:0000256" key="2">
    <source>
        <dbReference type="ARBA" id="ARBA00022490"/>
    </source>
</evidence>
<comment type="subcellular location">
    <subcellularLocation>
        <location evidence="1">Cytoplasm</location>
    </subcellularLocation>
</comment>
<dbReference type="AlphaFoldDB" id="A0A8H3QYY1"/>
<dbReference type="PROSITE" id="PS50082">
    <property type="entry name" value="WD_REPEATS_2"/>
    <property type="match status" value="3"/>
</dbReference>
<dbReference type="InterPro" id="IPR036322">
    <property type="entry name" value="WD40_repeat_dom_sf"/>
</dbReference>
<dbReference type="GO" id="GO:0005737">
    <property type="term" value="C:cytoplasm"/>
    <property type="evidence" value="ECO:0007669"/>
    <property type="project" value="UniProtKB-SubCell"/>
</dbReference>
<dbReference type="Pfam" id="PF00400">
    <property type="entry name" value="WD40"/>
    <property type="match status" value="3"/>
</dbReference>
<evidence type="ECO:0000313" key="8">
    <source>
        <dbReference type="EMBL" id="GES97580.1"/>
    </source>
</evidence>
<dbReference type="InterPro" id="IPR051973">
    <property type="entry name" value="tRNA_Anticodon_Mtase-Reg"/>
</dbReference>
<protein>
    <submittedName>
        <fullName evidence="8">WD repeat-containing protein 6</fullName>
    </submittedName>
</protein>
<evidence type="ECO:0000256" key="1">
    <source>
        <dbReference type="ARBA" id="ARBA00004496"/>
    </source>
</evidence>
<keyword evidence="5" id="KW-0677">Repeat</keyword>
<dbReference type="SMART" id="SM00320">
    <property type="entry name" value="WD40"/>
    <property type="match status" value="10"/>
</dbReference>
<dbReference type="InterPro" id="IPR001680">
    <property type="entry name" value="WD40_rpt"/>
</dbReference>
<keyword evidence="4" id="KW-0819">tRNA processing</keyword>
<gene>
    <name evidence="8" type="ORF">RCL2_002416800</name>
</gene>
<reference evidence="8" key="1">
    <citation type="submission" date="2019-10" db="EMBL/GenBank/DDBJ databases">
        <title>Conservation and host-specific expression of non-tandemly repeated heterogenous ribosome RNA gene in arbuscular mycorrhizal fungi.</title>
        <authorList>
            <person name="Maeda T."/>
            <person name="Kobayashi Y."/>
            <person name="Nakagawa T."/>
            <person name="Ezawa T."/>
            <person name="Yamaguchi K."/>
            <person name="Bino T."/>
            <person name="Nishimoto Y."/>
            <person name="Shigenobu S."/>
            <person name="Kawaguchi M."/>
        </authorList>
    </citation>
    <scope>NUCLEOTIDE SEQUENCE</scope>
    <source>
        <strain evidence="8">HR1</strain>
    </source>
</reference>
<dbReference type="OrthoDB" id="5594999at2759"/>
<organism evidence="8 9">
    <name type="scientific">Rhizophagus clarus</name>
    <dbReference type="NCBI Taxonomy" id="94130"/>
    <lineage>
        <taxon>Eukaryota</taxon>
        <taxon>Fungi</taxon>
        <taxon>Fungi incertae sedis</taxon>
        <taxon>Mucoromycota</taxon>
        <taxon>Glomeromycotina</taxon>
        <taxon>Glomeromycetes</taxon>
        <taxon>Glomerales</taxon>
        <taxon>Glomeraceae</taxon>
        <taxon>Rhizophagus</taxon>
    </lineage>
</organism>
<feature type="repeat" description="WD" evidence="7">
    <location>
        <begin position="345"/>
        <end position="371"/>
    </location>
</feature>
<dbReference type="SUPFAM" id="SSF50978">
    <property type="entry name" value="WD40 repeat-like"/>
    <property type="match status" value="4"/>
</dbReference>